<dbReference type="Gene3D" id="1.20.1740.10">
    <property type="entry name" value="Amino acid/polyamine transporter I"/>
    <property type="match status" value="1"/>
</dbReference>
<protein>
    <submittedName>
        <fullName evidence="8">Acid transporter</fullName>
    </submittedName>
</protein>
<dbReference type="Proteomes" id="UP001146793">
    <property type="component" value="Unassembled WGS sequence"/>
</dbReference>
<feature type="transmembrane region" description="Helical" evidence="6">
    <location>
        <begin position="362"/>
        <end position="387"/>
    </location>
</feature>
<keyword evidence="3 6" id="KW-1133">Transmembrane helix</keyword>
<evidence type="ECO:0000256" key="3">
    <source>
        <dbReference type="ARBA" id="ARBA00022989"/>
    </source>
</evidence>
<keyword evidence="2 6" id="KW-0812">Transmembrane</keyword>
<keyword evidence="4 6" id="KW-0472">Membrane</keyword>
<evidence type="ECO:0000256" key="4">
    <source>
        <dbReference type="ARBA" id="ARBA00023136"/>
    </source>
</evidence>
<comment type="caution">
    <text evidence="8">The sequence shown here is derived from an EMBL/GenBank/DDBJ whole genome shotgun (WGS) entry which is preliminary data.</text>
</comment>
<gene>
    <name evidence="8" type="ORF">M0812_25259</name>
</gene>
<dbReference type="EMBL" id="JANTQA010000060">
    <property type="protein sequence ID" value="KAJ3427633.1"/>
    <property type="molecule type" value="Genomic_DNA"/>
</dbReference>
<dbReference type="AlphaFoldDB" id="A0AAV7YCS5"/>
<evidence type="ECO:0000313" key="9">
    <source>
        <dbReference type="Proteomes" id="UP001146793"/>
    </source>
</evidence>
<evidence type="ECO:0000259" key="7">
    <source>
        <dbReference type="Pfam" id="PF01490"/>
    </source>
</evidence>
<feature type="transmembrane region" description="Helical" evidence="6">
    <location>
        <begin position="407"/>
        <end position="432"/>
    </location>
</feature>
<dbReference type="InterPro" id="IPR013057">
    <property type="entry name" value="AA_transpt_TM"/>
</dbReference>
<feature type="region of interest" description="Disordered" evidence="5">
    <location>
        <begin position="130"/>
        <end position="153"/>
    </location>
</feature>
<evidence type="ECO:0000313" key="8">
    <source>
        <dbReference type="EMBL" id="KAJ3427633.1"/>
    </source>
</evidence>
<feature type="transmembrane region" description="Helical" evidence="6">
    <location>
        <begin position="50"/>
        <end position="73"/>
    </location>
</feature>
<feature type="transmembrane region" description="Helical" evidence="6">
    <location>
        <begin position="323"/>
        <end position="341"/>
    </location>
</feature>
<evidence type="ECO:0000256" key="6">
    <source>
        <dbReference type="SAM" id="Phobius"/>
    </source>
</evidence>
<feature type="transmembrane region" description="Helical" evidence="6">
    <location>
        <begin position="201"/>
        <end position="221"/>
    </location>
</feature>
<feature type="transmembrane region" description="Helical" evidence="6">
    <location>
        <begin position="531"/>
        <end position="556"/>
    </location>
</feature>
<evidence type="ECO:0000256" key="5">
    <source>
        <dbReference type="SAM" id="MobiDB-lite"/>
    </source>
</evidence>
<dbReference type="Pfam" id="PF01490">
    <property type="entry name" value="Aa_trans"/>
    <property type="match status" value="2"/>
</dbReference>
<evidence type="ECO:0000256" key="2">
    <source>
        <dbReference type="ARBA" id="ARBA00022692"/>
    </source>
</evidence>
<proteinExistence type="predicted"/>
<comment type="subcellular location">
    <subcellularLocation>
        <location evidence="1">Membrane</location>
    </subcellularLocation>
</comment>
<feature type="transmembrane region" description="Helical" evidence="6">
    <location>
        <begin position="255"/>
        <end position="275"/>
    </location>
</feature>
<dbReference type="PANTHER" id="PTHR16189">
    <property type="entry name" value="TRANSMEMBRANE PROTEIN 104-RELATED"/>
    <property type="match status" value="1"/>
</dbReference>
<sequence>MLDFFKKNKKKETVEKEHKTYSPFAAYVFTTNHLIGTGIIALPFTVFAGGALLSVIFLLLVTVISIITMLYLIEAESRTQALMNVLGANEGHFVQGETVELDWLLKTNSYDIKKVRNQLLKIQDNQDEPLLTHISNDSGDSNEDSDIHETEPLLNEKDDVPKKNISKNAVQDMIKNPQFDITRKYEIIDMCKMFLGKKGKVLYFIMLTLFLFGTAWSYGAVFGSSIVTLFPITSITKGDHCDIDGNFSHNCQNNYLLYIFLFSLVVIPISCLDLTEQRVIQIFLCAFRYLALFSIIFTIIVSMAKKDNPYVDHKASIAPGSALLKWGGVDLIFTTGIFTQCSHHSITIIAEPVDNKRKIRKVITAALTSTFFFYAFVGVLCSLFFGHHTNTVITLNWMNYTGEQNNARAWASIIKYIVIMFPIFDLISIFPLKVVTLGTGMQTFFYPETIGKTDRRSKRIKIAFRLIWSITPLCGAMIIKELPVIIFFVGICGCFIAFIIPAWLQLKSKSISNIVFNKNKTPYSDYSNKSVVIWITMIFGIFSLFCSMVCSIINLVKKYKK</sequence>
<feature type="transmembrane region" description="Helical" evidence="6">
    <location>
        <begin position="282"/>
        <end position="303"/>
    </location>
</feature>
<dbReference type="GO" id="GO:0016020">
    <property type="term" value="C:membrane"/>
    <property type="evidence" value="ECO:0007669"/>
    <property type="project" value="UniProtKB-SubCell"/>
</dbReference>
<feature type="domain" description="Amino acid transporter transmembrane" evidence="7">
    <location>
        <begin position="189"/>
        <end position="548"/>
    </location>
</feature>
<feature type="transmembrane region" description="Helical" evidence="6">
    <location>
        <begin position="21"/>
        <end position="44"/>
    </location>
</feature>
<evidence type="ECO:0000256" key="1">
    <source>
        <dbReference type="ARBA" id="ARBA00004370"/>
    </source>
</evidence>
<organism evidence="8 9">
    <name type="scientific">Anaeramoeba flamelloides</name>
    <dbReference type="NCBI Taxonomy" id="1746091"/>
    <lineage>
        <taxon>Eukaryota</taxon>
        <taxon>Metamonada</taxon>
        <taxon>Anaeramoebidae</taxon>
        <taxon>Anaeramoeba</taxon>
    </lineage>
</organism>
<name>A0AAV7YCS5_9EUKA</name>
<feature type="domain" description="Amino acid transporter transmembrane" evidence="7">
    <location>
        <begin position="21"/>
        <end position="76"/>
    </location>
</feature>
<feature type="transmembrane region" description="Helical" evidence="6">
    <location>
        <begin position="485"/>
        <end position="504"/>
    </location>
</feature>
<accession>A0AAV7YCS5</accession>
<reference evidence="8" key="1">
    <citation type="submission" date="2022-08" db="EMBL/GenBank/DDBJ databases">
        <title>Novel sulphate-reducing endosymbionts in the free-living metamonad Anaeramoeba.</title>
        <authorList>
            <person name="Jerlstrom-Hultqvist J."/>
            <person name="Cepicka I."/>
            <person name="Gallot-Lavallee L."/>
            <person name="Salas-Leiva D."/>
            <person name="Curtis B.A."/>
            <person name="Zahonova K."/>
            <person name="Pipaliya S."/>
            <person name="Dacks J."/>
            <person name="Roger A.J."/>
        </authorList>
    </citation>
    <scope>NUCLEOTIDE SEQUENCE</scope>
    <source>
        <strain evidence="8">Busselton2</strain>
    </source>
</reference>